<dbReference type="GO" id="GO:0030170">
    <property type="term" value="F:pyridoxal phosphate binding"/>
    <property type="evidence" value="ECO:0007669"/>
    <property type="project" value="InterPro"/>
</dbReference>
<keyword evidence="5" id="KW-0456">Lyase</keyword>
<feature type="region of interest" description="Disordered" evidence="6">
    <location>
        <begin position="768"/>
        <end position="814"/>
    </location>
</feature>
<comment type="similarity">
    <text evidence="2">Belongs to the group II decarboxylase family.</text>
</comment>
<evidence type="ECO:0000256" key="2">
    <source>
        <dbReference type="ARBA" id="ARBA00009533"/>
    </source>
</evidence>
<dbReference type="InterPro" id="IPR015424">
    <property type="entry name" value="PyrdxlP-dep_Trfase"/>
</dbReference>
<dbReference type="GO" id="GO:0019752">
    <property type="term" value="P:carboxylic acid metabolic process"/>
    <property type="evidence" value="ECO:0007669"/>
    <property type="project" value="InterPro"/>
</dbReference>
<feature type="domain" description="PDXDC1/PDXD2 second" evidence="7">
    <location>
        <begin position="427"/>
        <end position="524"/>
    </location>
</feature>
<protein>
    <recommendedName>
        <fullName evidence="7">PDXDC1/PDXD2 second domain-containing protein</fullName>
    </recommendedName>
</protein>
<feature type="compositionally biased region" description="Polar residues" evidence="6">
    <location>
        <begin position="776"/>
        <end position="788"/>
    </location>
</feature>
<organism evidence="8 9">
    <name type="scientific">Hymenolepis diminuta</name>
    <name type="common">Rat tapeworm</name>
    <dbReference type="NCBI Taxonomy" id="6216"/>
    <lineage>
        <taxon>Eukaryota</taxon>
        <taxon>Metazoa</taxon>
        <taxon>Spiralia</taxon>
        <taxon>Lophotrochozoa</taxon>
        <taxon>Platyhelminthes</taxon>
        <taxon>Cestoda</taxon>
        <taxon>Eucestoda</taxon>
        <taxon>Cyclophyllidea</taxon>
        <taxon>Hymenolepididae</taxon>
        <taxon>Hymenolepis</taxon>
    </lineage>
</organism>
<evidence type="ECO:0000256" key="6">
    <source>
        <dbReference type="SAM" id="MobiDB-lite"/>
    </source>
</evidence>
<dbReference type="Proteomes" id="UP000321570">
    <property type="component" value="Unassembled WGS sequence"/>
</dbReference>
<sequence length="839" mass="93387">MESELWNLLSELVTRTLGQAVNSQLEKIRSTIPEGNLQLQTIVAQVDSLLLHLEDRHRYQILMRILSNVSVGIEHIWHLSSSCLRVCYDGEDSSECIATACRVALQESWYTDTDSPGFTVGSDLLMSGSSTRPVIYLSPATPTHLRRWLSLNLCCSSLLITVLPPDEKSVLPAISVSQFEKIIQNDIRLGRRPLLLVAYAGSTLNGSFDYLPKLARICQRHKIWLHVEGLSLLRMALLPLPFVKPNWVTSINSINLELSLCLGLPRSLNVLLMQSSMPESILLYLNVFPVTAATATEDSGRDTSSFFPIPRSLPSNGLKDALFAWFALRTHDGSHVNRLEHADHLTTYALQKMKSLQSIEILPNHEDSPMEPTASETESNEDFIKLLHENSLHCPIILFRYILPAAKEVNLSLPRKSLSVINPNASGDTKAKKRFMSESSVNSSAKNSCQVVDFRYLNSLNHWLASALQFEHPGFSIKTHFLPGGMMVLRFSLLDSLNLTEITDLDIDKLAENINLNSTIMEATWREKPDFCKLVNSTPGLYYYNLPDWAGLGAAFYVPHTYRCLLPDANGLSPADYQTHLINALLRLPLKAALHICDLNRELISRLHNHDYAFSSAQVKFSGVTGVNDAVESLASRSQANDSVGSDVDGENGVTPICQAQLYCLRFGLITPETDTSEMVQLVLRMANAVEEDSNYVNNLSEVVKRGIEEATMYMNEERIKIMREQGILRQLPYLDKLVNWWSPPVDTQIHGRALNLSIGQLVTTDTILPKPSPSPSQRDYISSGSTTSAPEEEKLSPSSPEPPQSPSSSIWSWFLPSSSETSTAIAEPNQSTLHTHLG</sequence>
<keyword evidence="4" id="KW-0663">Pyridoxal phosphate</keyword>
<dbReference type="PANTHER" id="PTHR42735:SF1">
    <property type="entry name" value="PYRIDOXAL-DEPENDENT DECARBOXYLASE DOMAIN-CONTAINING PROTEIN 1-RELATED"/>
    <property type="match status" value="1"/>
</dbReference>
<dbReference type="InterPro" id="IPR015421">
    <property type="entry name" value="PyrdxlP-dep_Trfase_major"/>
</dbReference>
<keyword evidence="3" id="KW-0210">Decarboxylase</keyword>
<evidence type="ECO:0000256" key="5">
    <source>
        <dbReference type="ARBA" id="ARBA00023239"/>
    </source>
</evidence>
<evidence type="ECO:0000256" key="3">
    <source>
        <dbReference type="ARBA" id="ARBA00022793"/>
    </source>
</evidence>
<evidence type="ECO:0000256" key="4">
    <source>
        <dbReference type="ARBA" id="ARBA00022898"/>
    </source>
</evidence>
<dbReference type="InterPro" id="IPR002129">
    <property type="entry name" value="PyrdxlP-dep_de-COase"/>
</dbReference>
<evidence type="ECO:0000313" key="8">
    <source>
        <dbReference type="EMBL" id="VUZ47950.1"/>
    </source>
</evidence>
<dbReference type="SUPFAM" id="SSF53383">
    <property type="entry name" value="PLP-dependent transferases"/>
    <property type="match status" value="1"/>
</dbReference>
<dbReference type="Gene3D" id="3.40.640.10">
    <property type="entry name" value="Type I PLP-dependent aspartate aminotransferase-like (Major domain)"/>
    <property type="match status" value="1"/>
</dbReference>
<keyword evidence="9" id="KW-1185">Reference proteome</keyword>
<dbReference type="InterPro" id="IPR055103">
    <property type="entry name" value="PDXDC1-like_2nd"/>
</dbReference>
<accession>A0A564YLA4</accession>
<dbReference type="AlphaFoldDB" id="A0A564YLA4"/>
<reference evidence="8 9" key="1">
    <citation type="submission" date="2019-07" db="EMBL/GenBank/DDBJ databases">
        <authorList>
            <person name="Jastrzebski P J."/>
            <person name="Paukszto L."/>
            <person name="Jastrzebski P J."/>
        </authorList>
    </citation>
    <scope>NUCLEOTIDE SEQUENCE [LARGE SCALE GENOMIC DNA]</scope>
    <source>
        <strain evidence="8 9">WMS-il1</strain>
    </source>
</reference>
<comment type="cofactor">
    <cofactor evidence="1">
        <name>pyridoxal 5'-phosphate</name>
        <dbReference type="ChEBI" id="CHEBI:597326"/>
    </cofactor>
</comment>
<dbReference type="InterPro" id="IPR050477">
    <property type="entry name" value="GrpII_AminoAcid_Decarb"/>
</dbReference>
<dbReference type="PANTHER" id="PTHR42735">
    <property type="match status" value="1"/>
</dbReference>
<dbReference type="Pfam" id="PF22930">
    <property type="entry name" value="PDXDC1-like_cen"/>
    <property type="match status" value="1"/>
</dbReference>
<dbReference type="Pfam" id="PF00282">
    <property type="entry name" value="Pyridoxal_deC"/>
    <property type="match status" value="1"/>
</dbReference>
<evidence type="ECO:0000313" key="9">
    <source>
        <dbReference type="Proteomes" id="UP000321570"/>
    </source>
</evidence>
<gene>
    <name evidence="8" type="ORF">WMSIL1_LOCUS7328</name>
</gene>
<dbReference type="GO" id="GO:0016831">
    <property type="term" value="F:carboxy-lyase activity"/>
    <property type="evidence" value="ECO:0007669"/>
    <property type="project" value="UniProtKB-KW"/>
</dbReference>
<evidence type="ECO:0000259" key="7">
    <source>
        <dbReference type="Pfam" id="PF22930"/>
    </source>
</evidence>
<dbReference type="EMBL" id="CABIJS010000256">
    <property type="protein sequence ID" value="VUZ47950.1"/>
    <property type="molecule type" value="Genomic_DNA"/>
</dbReference>
<name>A0A564YLA4_HYMDI</name>
<evidence type="ECO:0000256" key="1">
    <source>
        <dbReference type="ARBA" id="ARBA00001933"/>
    </source>
</evidence>
<proteinExistence type="inferred from homology"/>